<gene>
    <name evidence="1" type="ORF">AWB70_02590</name>
</gene>
<dbReference type="Proteomes" id="UP000054740">
    <property type="component" value="Unassembled WGS sequence"/>
</dbReference>
<dbReference type="EMBL" id="FCNY02000006">
    <property type="protein sequence ID" value="SAL36534.1"/>
    <property type="molecule type" value="Genomic_DNA"/>
</dbReference>
<name>A0A158GWH9_CABCO</name>
<organism evidence="1 2">
    <name type="scientific">Caballeronia cordobensis</name>
    <name type="common">Burkholderia cordobensis</name>
    <dbReference type="NCBI Taxonomy" id="1353886"/>
    <lineage>
        <taxon>Bacteria</taxon>
        <taxon>Pseudomonadati</taxon>
        <taxon>Pseudomonadota</taxon>
        <taxon>Betaproteobacteria</taxon>
        <taxon>Burkholderiales</taxon>
        <taxon>Burkholderiaceae</taxon>
        <taxon>Caballeronia</taxon>
    </lineage>
</organism>
<protein>
    <submittedName>
        <fullName evidence="1">Flavodoxin</fullName>
    </submittedName>
</protein>
<dbReference type="RefSeq" id="WP_014252755.1">
    <property type="nucleotide sequence ID" value="NZ_FCNY02000006.1"/>
</dbReference>
<dbReference type="AlphaFoldDB" id="A0A158GWH9"/>
<dbReference type="InterPro" id="IPR029039">
    <property type="entry name" value="Flavoprotein-like_sf"/>
</dbReference>
<dbReference type="SUPFAM" id="SSF52218">
    <property type="entry name" value="Flavoproteins"/>
    <property type="match status" value="1"/>
</dbReference>
<dbReference type="Gene3D" id="3.40.50.360">
    <property type="match status" value="1"/>
</dbReference>
<evidence type="ECO:0000313" key="1">
    <source>
        <dbReference type="EMBL" id="SAL36534.1"/>
    </source>
</evidence>
<accession>A0A158GWH9</accession>
<evidence type="ECO:0000313" key="2">
    <source>
        <dbReference type="Proteomes" id="UP000054740"/>
    </source>
</evidence>
<reference evidence="2" key="1">
    <citation type="submission" date="2016-01" db="EMBL/GenBank/DDBJ databases">
        <authorList>
            <person name="Peeters C."/>
        </authorList>
    </citation>
    <scope>NUCLEOTIDE SEQUENCE [LARGE SCALE GENOMIC DNA]</scope>
</reference>
<keyword evidence="2" id="KW-1185">Reference proteome</keyword>
<proteinExistence type="predicted"/>
<sequence length="168" mass="18331">MSKVLVVCYSRGGTTHAAATELAVRLHADFEAITEPVDRSGAAGCVRAMLDTLFARDVALNPLQRDVAAYEIVVIGTPVWAGRVSAPVRAWLAANRRRLPHVAFLCTQHMRGDAGAFREMAQLAGKQPVARCALTAAHGAKDQRRVMDTFVERIGRKLARIDNLEWAV</sequence>